<keyword evidence="1" id="KW-0732">Signal</keyword>
<dbReference type="PATRIC" id="fig|1238180.3.peg.8280"/>
<proteinExistence type="predicted"/>
<dbReference type="Proteomes" id="UP000014137">
    <property type="component" value="Unassembled WGS sequence"/>
</dbReference>
<protein>
    <recommendedName>
        <fullName evidence="4">Secreted protein</fullName>
    </recommendedName>
</protein>
<name>M2Q5M2_9PSEU</name>
<evidence type="ECO:0000256" key="1">
    <source>
        <dbReference type="SAM" id="SignalP"/>
    </source>
</evidence>
<evidence type="ECO:0008006" key="4">
    <source>
        <dbReference type="Google" id="ProtNLM"/>
    </source>
</evidence>
<sequence length="43" mass="4394">MKKQLRSVLAAAFAILAVVLAAPAVSASATVAAQPDCVRPCHF</sequence>
<dbReference type="RefSeq" id="WP_005167921.1">
    <property type="nucleotide sequence ID" value="NZ_ANMG01000107.1"/>
</dbReference>
<accession>M2Q5M2</accession>
<evidence type="ECO:0000313" key="2">
    <source>
        <dbReference type="EMBL" id="EMD22061.1"/>
    </source>
</evidence>
<gene>
    <name evidence="2" type="ORF">C791_0548</name>
</gene>
<organism evidence="2 3">
    <name type="scientific">Amycolatopsis azurea DSM 43854</name>
    <dbReference type="NCBI Taxonomy" id="1238180"/>
    <lineage>
        <taxon>Bacteria</taxon>
        <taxon>Bacillati</taxon>
        <taxon>Actinomycetota</taxon>
        <taxon>Actinomycetes</taxon>
        <taxon>Pseudonocardiales</taxon>
        <taxon>Pseudonocardiaceae</taxon>
        <taxon>Amycolatopsis</taxon>
    </lineage>
</organism>
<feature type="signal peptide" evidence="1">
    <location>
        <begin position="1"/>
        <end position="21"/>
    </location>
</feature>
<feature type="chain" id="PRO_5038892311" description="Secreted protein" evidence="1">
    <location>
        <begin position="22"/>
        <end position="43"/>
    </location>
</feature>
<reference evidence="2 3" key="1">
    <citation type="submission" date="2012-10" db="EMBL/GenBank/DDBJ databases">
        <title>Genome assembly of Amycolatopsis azurea DSM 43854.</title>
        <authorList>
            <person name="Khatri I."/>
            <person name="Kaur I."/>
            <person name="Subramanian S."/>
            <person name="Mayilraj S."/>
        </authorList>
    </citation>
    <scope>NUCLEOTIDE SEQUENCE [LARGE SCALE GENOMIC DNA]</scope>
    <source>
        <strain evidence="2 3">DSM 43854</strain>
    </source>
</reference>
<dbReference type="AlphaFoldDB" id="M2Q5M2"/>
<comment type="caution">
    <text evidence="2">The sequence shown here is derived from an EMBL/GenBank/DDBJ whole genome shotgun (WGS) entry which is preliminary data.</text>
</comment>
<dbReference type="EMBL" id="ANMG01000107">
    <property type="protein sequence ID" value="EMD22061.1"/>
    <property type="molecule type" value="Genomic_DNA"/>
</dbReference>
<evidence type="ECO:0000313" key="3">
    <source>
        <dbReference type="Proteomes" id="UP000014137"/>
    </source>
</evidence>